<feature type="domain" description="EGF-like" evidence="8">
    <location>
        <begin position="136"/>
        <end position="172"/>
    </location>
</feature>
<feature type="domain" description="EGF-like" evidence="8">
    <location>
        <begin position="981"/>
        <end position="1018"/>
    </location>
</feature>
<dbReference type="CDD" id="cd00110">
    <property type="entry name" value="LamG"/>
    <property type="match status" value="2"/>
</dbReference>
<dbReference type="SMART" id="SM00179">
    <property type="entry name" value="EGF_CA"/>
    <property type="match status" value="6"/>
</dbReference>
<dbReference type="SUPFAM" id="SSF49899">
    <property type="entry name" value="Concanavalin A-like lectins/glucanases"/>
    <property type="match status" value="2"/>
</dbReference>
<sequence>MVGFDSCLVTIGFMAFFMVSPSAAAYGSRNNIIDAELIKEVELHQYQPPPSGAAAQLNDVLACQSDPCFHGLCIDHINNSSYSCFCEDGYTGYQCQTDWNECWNGPCKNGGTCVDGIGRYHCLCLPGYTGDDCQVDIDECQSDPCQNGATCQDGTNGYRCRCLPGYEGAFCQIDVAVCRHQHSNASSRDLFLPPTCRHGARCVEGPGLAYYCLCPEGWTGKHCETDVDECCSNPCKNGGLCIDLIGSYQCACPHAAVIARRHWSDATISIAATRASVGWMTTTAKLPATAVPISTESIARTNITSAFCQGPNVSTVANVSTRWTAIPAPAHHFGKLTHNVQATLMTGPRCQSSNNQIGNEQHEEQETAMSTVSTSTSITVVTPQRSTVTAMTPLQDPITTLPSLLSTLELESDPTTPEWTTWISTITTNLSRDIENTIWTTMGVSEETTTMSINGSMVQDLPTTISDETSTIMSTDALDTTTAVADTMTPMTHQTATQFKTTVQSSIGTTFVPFLPESTIKPETSEGERESKSSTTVTRPMSSSSTASTTVISHSTRLGHGISSTATTIAANTLFTLRNDRHTEDVTAGGTTTIHLPTNGRPPEVDHVPAATEHETDMTTNGHFELDNRPLLHPDENTTESSLPTDLSLTLTTVSRELVDVSNQTTTTTTTTTTTVKVLAVEPPLMDPSLLPGEIPANSCDSNICMNGGTCVMTAEGWQCRCSWRNEGRRCETDRKLKVPQFHGNSYLSYAVADRTQADDQNQQQVLEARLEFSTMAPLGLIAYIHSIDAHVYLAVYVERGALKFRLSCGRQQMTLVETKYNVSDGDIHAIFMRFLKVEDRNSSSSFCMGSVKLNNSYSMNGEQRLADDEHFTWPGRLHIGGRPYGVPTPAELVFLPGIVGCAYNLEIDGQRLDMIADAVQGKALDDCPDRRANCGGLRCLNGGICRANFDSNAQQNGDQQFDERGGGCICPMGWVGDQCEIRQCPCNPCQVNSTCLMSSNDQMICVCSYGRIGSLCEIAVNVTRPQFDGTFMGHSSYLSLTPPPFIREHFEMKFSFVTDDARQVALLLFIGQPINADQVTLAGIEEKKDFLAVSFIRGHVALTWDLGSGARRIFTARPVSVSTMGGHSVHVGMRGRVAWLQVNNQPTVTGRSPGLMSVLNAHPSLFLGGHSSFNHSRLPSDLPLHSGFRGCIYDLVFRSREFADRDQEFDHHNTINHWLPVVQSGRGVRQCSIPSCRLRMSKNSGENMTSLGSNDVEEPFEDVC</sequence>
<evidence type="ECO:0000256" key="2">
    <source>
        <dbReference type="ARBA" id="ARBA00022737"/>
    </source>
</evidence>
<dbReference type="PROSITE" id="PS01186">
    <property type="entry name" value="EGF_2"/>
    <property type="match status" value="4"/>
</dbReference>
<dbReference type="Gene3D" id="2.60.120.200">
    <property type="match status" value="2"/>
</dbReference>
<keyword evidence="3 4" id="KW-1015">Disulfide bond</keyword>
<evidence type="ECO:0000259" key="7">
    <source>
        <dbReference type="PROSITE" id="PS50025"/>
    </source>
</evidence>
<accession>A0ABR0ADD5</accession>
<dbReference type="PROSITE" id="PS50026">
    <property type="entry name" value="EGF_3"/>
    <property type="match status" value="7"/>
</dbReference>
<feature type="disulfide bond" evidence="4">
    <location>
        <begin position="124"/>
        <end position="133"/>
    </location>
</feature>
<feature type="domain" description="EGF-like" evidence="8">
    <location>
        <begin position="98"/>
        <end position="134"/>
    </location>
</feature>
<dbReference type="Gene3D" id="2.10.25.10">
    <property type="entry name" value="Laminin"/>
    <property type="match status" value="7"/>
</dbReference>
<feature type="domain" description="Laminin G" evidence="7">
    <location>
        <begin position="737"/>
        <end position="935"/>
    </location>
</feature>
<feature type="domain" description="EGF-like" evidence="8">
    <location>
        <begin position="187"/>
        <end position="224"/>
    </location>
</feature>
<keyword evidence="6" id="KW-0732">Signal</keyword>
<feature type="compositionally biased region" description="Acidic residues" evidence="5">
    <location>
        <begin position="1256"/>
        <end position="1265"/>
    </location>
</feature>
<feature type="domain" description="Laminin G" evidence="7">
    <location>
        <begin position="1028"/>
        <end position="1232"/>
    </location>
</feature>
<dbReference type="CDD" id="cd00054">
    <property type="entry name" value="EGF_CA"/>
    <property type="match status" value="6"/>
</dbReference>
<feature type="region of interest" description="Disordered" evidence="5">
    <location>
        <begin position="359"/>
        <end position="378"/>
    </location>
</feature>
<dbReference type="Pfam" id="PF00008">
    <property type="entry name" value="EGF"/>
    <property type="match status" value="2"/>
</dbReference>
<feature type="disulfide bond" evidence="4">
    <location>
        <begin position="722"/>
        <end position="731"/>
    </location>
</feature>
<dbReference type="PRINTS" id="PR00010">
    <property type="entry name" value="EGFBLOOD"/>
</dbReference>
<feature type="compositionally biased region" description="Low complexity" evidence="5">
    <location>
        <begin position="542"/>
        <end position="552"/>
    </location>
</feature>
<organism evidence="9 10">
    <name type="scientific">Daphnia magna</name>
    <dbReference type="NCBI Taxonomy" id="35525"/>
    <lineage>
        <taxon>Eukaryota</taxon>
        <taxon>Metazoa</taxon>
        <taxon>Ecdysozoa</taxon>
        <taxon>Arthropoda</taxon>
        <taxon>Crustacea</taxon>
        <taxon>Branchiopoda</taxon>
        <taxon>Diplostraca</taxon>
        <taxon>Cladocera</taxon>
        <taxon>Anomopoda</taxon>
        <taxon>Daphniidae</taxon>
        <taxon>Daphnia</taxon>
    </lineage>
</organism>
<comment type="caution">
    <text evidence="9">The sequence shown here is derived from an EMBL/GenBank/DDBJ whole genome shotgun (WGS) entry which is preliminary data.</text>
</comment>
<keyword evidence="2" id="KW-0677">Repeat</keyword>
<dbReference type="InterPro" id="IPR018097">
    <property type="entry name" value="EGF_Ca-bd_CS"/>
</dbReference>
<name>A0ABR0ADD5_9CRUS</name>
<keyword evidence="1 4" id="KW-0245">EGF-like domain</keyword>
<feature type="disulfide bond" evidence="4">
    <location>
        <begin position="63"/>
        <end position="73"/>
    </location>
</feature>
<dbReference type="InterPro" id="IPR013320">
    <property type="entry name" value="ConA-like_dom_sf"/>
</dbReference>
<gene>
    <name evidence="9" type="ORF">OUZ56_008574</name>
</gene>
<dbReference type="PANTHER" id="PTHR24044">
    <property type="entry name" value="NOTCH LIGAND FAMILY MEMBER"/>
    <property type="match status" value="1"/>
</dbReference>
<dbReference type="InterPro" id="IPR001881">
    <property type="entry name" value="EGF-like_Ca-bd_dom"/>
</dbReference>
<evidence type="ECO:0000259" key="8">
    <source>
        <dbReference type="PROSITE" id="PS50026"/>
    </source>
</evidence>
<dbReference type="PROSITE" id="PS00010">
    <property type="entry name" value="ASX_HYDROXYL"/>
    <property type="match status" value="3"/>
</dbReference>
<protein>
    <recommendedName>
        <fullName evidence="11">Protein eyes shut</fullName>
    </recommendedName>
</protein>
<dbReference type="EMBL" id="JAOYFB010000037">
    <property type="protein sequence ID" value="KAK4023145.1"/>
    <property type="molecule type" value="Genomic_DNA"/>
</dbReference>
<dbReference type="InterPro" id="IPR000742">
    <property type="entry name" value="EGF"/>
</dbReference>
<feature type="disulfide bond" evidence="4">
    <location>
        <begin position="86"/>
        <end position="95"/>
    </location>
</feature>
<dbReference type="PROSITE" id="PS01187">
    <property type="entry name" value="EGF_CA"/>
    <property type="match status" value="2"/>
</dbReference>
<evidence type="ECO:0008006" key="11">
    <source>
        <dbReference type="Google" id="ProtNLM"/>
    </source>
</evidence>
<dbReference type="Pfam" id="PF02210">
    <property type="entry name" value="Laminin_G_2"/>
    <property type="match status" value="1"/>
</dbReference>
<feature type="domain" description="EGF-like" evidence="8">
    <location>
        <begin position="59"/>
        <end position="96"/>
    </location>
</feature>
<evidence type="ECO:0000256" key="5">
    <source>
        <dbReference type="SAM" id="MobiDB-lite"/>
    </source>
</evidence>
<dbReference type="Pfam" id="PF12661">
    <property type="entry name" value="hEGF"/>
    <property type="match status" value="3"/>
</dbReference>
<dbReference type="InterPro" id="IPR013032">
    <property type="entry name" value="EGF-like_CS"/>
</dbReference>
<feature type="region of interest" description="Disordered" evidence="5">
    <location>
        <begin position="517"/>
        <end position="552"/>
    </location>
</feature>
<dbReference type="PRINTS" id="PR01983">
    <property type="entry name" value="NOTCH"/>
</dbReference>
<dbReference type="InterPro" id="IPR001791">
    <property type="entry name" value="Laminin_G"/>
</dbReference>
<dbReference type="PROSITE" id="PS50025">
    <property type="entry name" value="LAM_G_DOMAIN"/>
    <property type="match status" value="2"/>
</dbReference>
<evidence type="ECO:0000313" key="9">
    <source>
        <dbReference type="EMBL" id="KAK4023145.1"/>
    </source>
</evidence>
<reference evidence="9 10" key="1">
    <citation type="journal article" date="2023" name="Nucleic Acids Res.">
        <title>The hologenome of Daphnia magna reveals possible DNA methylation and microbiome-mediated evolution of the host genome.</title>
        <authorList>
            <person name="Chaturvedi A."/>
            <person name="Li X."/>
            <person name="Dhandapani V."/>
            <person name="Marshall H."/>
            <person name="Kissane S."/>
            <person name="Cuenca-Cambronero M."/>
            <person name="Asole G."/>
            <person name="Calvet F."/>
            <person name="Ruiz-Romero M."/>
            <person name="Marangio P."/>
            <person name="Guigo R."/>
            <person name="Rago D."/>
            <person name="Mirbahai L."/>
            <person name="Eastwood N."/>
            <person name="Colbourne J.K."/>
            <person name="Zhou J."/>
            <person name="Mallon E."/>
            <person name="Orsini L."/>
        </authorList>
    </citation>
    <scope>NUCLEOTIDE SEQUENCE [LARGE SCALE GENOMIC DNA]</scope>
    <source>
        <strain evidence="9">LRV0_1</strain>
    </source>
</reference>
<dbReference type="Pfam" id="PF00054">
    <property type="entry name" value="Laminin_G_1"/>
    <property type="match status" value="1"/>
</dbReference>
<dbReference type="SMART" id="SM00282">
    <property type="entry name" value="LamG"/>
    <property type="match status" value="2"/>
</dbReference>
<feature type="signal peptide" evidence="6">
    <location>
        <begin position="1"/>
        <end position="24"/>
    </location>
</feature>
<dbReference type="SMART" id="SM00181">
    <property type="entry name" value="EGF"/>
    <property type="match status" value="8"/>
</dbReference>
<evidence type="ECO:0000256" key="4">
    <source>
        <dbReference type="PROSITE-ProRule" id="PRU00076"/>
    </source>
</evidence>
<feature type="domain" description="EGF-like" evidence="8">
    <location>
        <begin position="696"/>
        <end position="732"/>
    </location>
</feature>
<feature type="region of interest" description="Disordered" evidence="5">
    <location>
        <begin position="1245"/>
        <end position="1265"/>
    </location>
</feature>
<comment type="caution">
    <text evidence="4">Lacks conserved residue(s) required for the propagation of feature annotation.</text>
</comment>
<evidence type="ECO:0000256" key="6">
    <source>
        <dbReference type="SAM" id="SignalP"/>
    </source>
</evidence>
<dbReference type="SUPFAM" id="SSF57196">
    <property type="entry name" value="EGF/Laminin"/>
    <property type="match status" value="5"/>
</dbReference>
<feature type="compositionally biased region" description="Polar residues" evidence="5">
    <location>
        <begin position="1245"/>
        <end position="1254"/>
    </location>
</feature>
<dbReference type="Proteomes" id="UP001234178">
    <property type="component" value="Unassembled WGS sequence"/>
</dbReference>
<feature type="chain" id="PRO_5045638298" description="Protein eyes shut" evidence="6">
    <location>
        <begin position="25"/>
        <end position="1265"/>
    </location>
</feature>
<feature type="disulfide bond" evidence="4">
    <location>
        <begin position="1008"/>
        <end position="1017"/>
    </location>
</feature>
<dbReference type="PANTHER" id="PTHR24044:SF417">
    <property type="entry name" value="WEARY, ISOFORM B"/>
    <property type="match status" value="1"/>
</dbReference>
<dbReference type="InterPro" id="IPR000152">
    <property type="entry name" value="EGF-type_Asp/Asn_hydroxyl_site"/>
</dbReference>
<dbReference type="InterPro" id="IPR050906">
    <property type="entry name" value="Notch_signaling"/>
</dbReference>
<proteinExistence type="predicted"/>
<feature type="compositionally biased region" description="Basic and acidic residues" evidence="5">
    <location>
        <begin position="523"/>
        <end position="532"/>
    </location>
</feature>
<keyword evidence="10" id="KW-1185">Reference proteome</keyword>
<feature type="domain" description="EGF-like" evidence="8">
    <location>
        <begin position="226"/>
        <end position="262"/>
    </location>
</feature>
<evidence type="ECO:0000256" key="3">
    <source>
        <dbReference type="ARBA" id="ARBA00023157"/>
    </source>
</evidence>
<evidence type="ECO:0000313" key="10">
    <source>
        <dbReference type="Proteomes" id="UP001234178"/>
    </source>
</evidence>
<dbReference type="PROSITE" id="PS00022">
    <property type="entry name" value="EGF_1"/>
    <property type="match status" value="6"/>
</dbReference>
<feature type="disulfide bond" evidence="4">
    <location>
        <begin position="214"/>
        <end position="223"/>
    </location>
</feature>
<feature type="disulfide bond" evidence="4">
    <location>
        <begin position="162"/>
        <end position="171"/>
    </location>
</feature>
<evidence type="ECO:0000256" key="1">
    <source>
        <dbReference type="ARBA" id="ARBA00022536"/>
    </source>
</evidence>